<keyword evidence="3 5" id="KW-0689">Ribosomal protein</keyword>
<feature type="domain" description="Large ribosomal subunit protein bL25 L25" evidence="7">
    <location>
        <begin position="10"/>
        <end position="83"/>
    </location>
</feature>
<gene>
    <name evidence="5" type="primary">rplY</name>
    <name evidence="5" type="synonym">ctc</name>
    <name evidence="9" type="ORF">DQX05_13025</name>
</gene>
<dbReference type="Proteomes" id="UP000266177">
    <property type="component" value="Unassembled WGS sequence"/>
</dbReference>
<accession>A0A3A3GLJ6</accession>
<evidence type="ECO:0000313" key="9">
    <source>
        <dbReference type="EMBL" id="RJG23565.1"/>
    </source>
</evidence>
<comment type="caution">
    <text evidence="9">The sequence shown here is derived from an EMBL/GenBank/DDBJ whole genome shotgun (WGS) entry which is preliminary data.</text>
</comment>
<organism evidence="9 10">
    <name type="scientific">Paenibacillus thiaminolyticus</name>
    <name type="common">Bacillus thiaminolyticus</name>
    <dbReference type="NCBI Taxonomy" id="49283"/>
    <lineage>
        <taxon>Bacteria</taxon>
        <taxon>Bacillati</taxon>
        <taxon>Bacillota</taxon>
        <taxon>Bacilli</taxon>
        <taxon>Bacillales</taxon>
        <taxon>Paenibacillaceae</taxon>
        <taxon>Paenibacillus</taxon>
    </lineage>
</organism>
<dbReference type="InterPro" id="IPR037121">
    <property type="entry name" value="Ribosomal_bL25_C"/>
</dbReference>
<dbReference type="RefSeq" id="WP_119794054.1">
    <property type="nucleotide sequence ID" value="NZ_QYZD01000010.1"/>
</dbReference>
<dbReference type="PANTHER" id="PTHR33284:SF1">
    <property type="entry name" value="RIBOSOMAL PROTEIN L25_GLN-TRNA SYNTHETASE, ANTI-CODON-BINDING DOMAIN-CONTAINING PROTEIN"/>
    <property type="match status" value="1"/>
</dbReference>
<comment type="subunit">
    <text evidence="5">Part of the 50S ribosomal subunit; part of the 5S rRNA/L5/L18/L25 subcomplex. Contacts the 5S rRNA. Binds to the 5S rRNA independently of L5 and L18.</text>
</comment>
<evidence type="ECO:0000256" key="2">
    <source>
        <dbReference type="ARBA" id="ARBA00022884"/>
    </source>
</evidence>
<dbReference type="GO" id="GO:0008097">
    <property type="term" value="F:5S rRNA binding"/>
    <property type="evidence" value="ECO:0007669"/>
    <property type="project" value="InterPro"/>
</dbReference>
<dbReference type="InterPro" id="IPR020057">
    <property type="entry name" value="Ribosomal_bL25_b-dom"/>
</dbReference>
<dbReference type="Pfam" id="PF01386">
    <property type="entry name" value="Ribosomal_L25p"/>
    <property type="match status" value="1"/>
</dbReference>
<keyword evidence="2 5" id="KW-0694">RNA-binding</keyword>
<reference evidence="9 10" key="1">
    <citation type="submission" date="2018-09" db="EMBL/GenBank/DDBJ databases">
        <title>Paenibacillus SK2017-BO5.</title>
        <authorList>
            <person name="Piskunova J.V."/>
            <person name="Dubiley S.A."/>
            <person name="Severinov K.V."/>
        </authorList>
    </citation>
    <scope>NUCLEOTIDE SEQUENCE [LARGE SCALE GENOMIC DNA]</scope>
    <source>
        <strain evidence="9 10">BO5</strain>
    </source>
</reference>
<dbReference type="PANTHER" id="PTHR33284">
    <property type="entry name" value="RIBOSOMAL PROTEIN L25/GLN-TRNA SYNTHETASE, ANTI-CODON-BINDING DOMAIN-CONTAINING PROTEIN"/>
    <property type="match status" value="1"/>
</dbReference>
<dbReference type="InterPro" id="IPR020930">
    <property type="entry name" value="Ribosomal_uL5_bac-type"/>
</dbReference>
<evidence type="ECO:0000256" key="4">
    <source>
        <dbReference type="ARBA" id="ARBA00023274"/>
    </source>
</evidence>
<dbReference type="Gene3D" id="2.40.240.10">
    <property type="entry name" value="Ribosomal Protein L25, Chain P"/>
    <property type="match status" value="1"/>
</dbReference>
<dbReference type="SUPFAM" id="SSF50715">
    <property type="entry name" value="Ribosomal protein L25-like"/>
    <property type="match status" value="1"/>
</dbReference>
<dbReference type="Gene3D" id="2.170.120.20">
    <property type="entry name" value="Ribosomal protein L25, beta domain"/>
    <property type="match status" value="1"/>
</dbReference>
<evidence type="ECO:0000256" key="5">
    <source>
        <dbReference type="HAMAP-Rule" id="MF_01334"/>
    </source>
</evidence>
<dbReference type="Pfam" id="PF14693">
    <property type="entry name" value="Ribosomal_TL5_C"/>
    <property type="match status" value="1"/>
</dbReference>
<dbReference type="NCBIfam" id="TIGR00731">
    <property type="entry name" value="bL25_bact_ctc"/>
    <property type="match status" value="1"/>
</dbReference>
<dbReference type="OrthoDB" id="9790002at2"/>
<dbReference type="InterPro" id="IPR029751">
    <property type="entry name" value="Ribosomal_L25_dom"/>
</dbReference>
<proteinExistence type="inferred from homology"/>
<dbReference type="AlphaFoldDB" id="A0A3A3GLJ6"/>
<feature type="domain" description="Large ribosomal subunit protein bL25 beta" evidence="8">
    <location>
        <begin position="102"/>
        <end position="183"/>
    </location>
</feature>
<dbReference type="InterPro" id="IPR001021">
    <property type="entry name" value="Ribosomal_bL25_long"/>
</dbReference>
<dbReference type="HAMAP" id="MF_01334">
    <property type="entry name" value="Ribosomal_bL25_CTC"/>
    <property type="match status" value="1"/>
</dbReference>
<dbReference type="GO" id="GO:0003735">
    <property type="term" value="F:structural constituent of ribosome"/>
    <property type="evidence" value="ECO:0007669"/>
    <property type="project" value="InterPro"/>
</dbReference>
<dbReference type="EMBL" id="QYZD01000010">
    <property type="protein sequence ID" value="RJG23565.1"/>
    <property type="molecule type" value="Genomic_DNA"/>
</dbReference>
<dbReference type="InterPro" id="IPR011035">
    <property type="entry name" value="Ribosomal_bL25/Gln-tRNA_synth"/>
</dbReference>
<feature type="compositionally biased region" description="Polar residues" evidence="6">
    <location>
        <begin position="1"/>
        <end position="11"/>
    </location>
</feature>
<comment type="similarity">
    <text evidence="5">Belongs to the bacterial ribosomal protein bL25 family. CTC subfamily.</text>
</comment>
<protein>
    <recommendedName>
        <fullName evidence="5">Large ribosomal subunit protein bL25</fullName>
    </recommendedName>
    <alternativeName>
        <fullName evidence="5">General stress protein CTC</fullName>
    </alternativeName>
</protein>
<evidence type="ECO:0000256" key="1">
    <source>
        <dbReference type="ARBA" id="ARBA00022730"/>
    </source>
</evidence>
<name>A0A3A3GLJ6_PANTH</name>
<sequence>MSAQGNTSQLTAERRTDFKRSSTRSLRQGGRIPAVVYGPSMEGIPIHLDAKEVYKFARTSRSELFHLKVEGKTIPAVIKAVHERWGNWIHLDIQEVSENKPLRVKIALDYQGVAAGTKVGGVLQTQEVELEVEGLPSALPTSIPVDISHLNVGDKLTASELKLPAGIQLTGTGTELLASILLPRGAGAAEAEEGTVEGEAK</sequence>
<evidence type="ECO:0000256" key="3">
    <source>
        <dbReference type="ARBA" id="ARBA00022980"/>
    </source>
</evidence>
<comment type="function">
    <text evidence="5">This is one of the proteins that binds to the 5S RNA in the ribosome where it forms part of the central protuberance.</text>
</comment>
<evidence type="ECO:0000313" key="10">
    <source>
        <dbReference type="Proteomes" id="UP000266177"/>
    </source>
</evidence>
<dbReference type="GO" id="GO:0022625">
    <property type="term" value="C:cytosolic large ribosomal subunit"/>
    <property type="evidence" value="ECO:0007669"/>
    <property type="project" value="TreeGrafter"/>
</dbReference>
<keyword evidence="4 5" id="KW-0687">Ribonucleoprotein</keyword>
<dbReference type="GO" id="GO:0006412">
    <property type="term" value="P:translation"/>
    <property type="evidence" value="ECO:0007669"/>
    <property type="project" value="UniProtKB-UniRule"/>
</dbReference>
<evidence type="ECO:0000259" key="7">
    <source>
        <dbReference type="Pfam" id="PF01386"/>
    </source>
</evidence>
<keyword evidence="1 5" id="KW-0699">rRNA-binding</keyword>
<dbReference type="InterPro" id="IPR020056">
    <property type="entry name" value="Rbsml_bL25/Gln-tRNA_synth_N"/>
</dbReference>
<evidence type="ECO:0000259" key="8">
    <source>
        <dbReference type="Pfam" id="PF14693"/>
    </source>
</evidence>
<feature type="region of interest" description="Disordered" evidence="6">
    <location>
        <begin position="1"/>
        <end position="26"/>
    </location>
</feature>
<evidence type="ECO:0000256" key="6">
    <source>
        <dbReference type="SAM" id="MobiDB-lite"/>
    </source>
</evidence>
<dbReference type="CDD" id="cd00495">
    <property type="entry name" value="Ribosomal_L25_TL5_CTC"/>
    <property type="match status" value="1"/>
</dbReference>